<dbReference type="InterPro" id="IPR000086">
    <property type="entry name" value="NUDIX_hydrolase_dom"/>
</dbReference>
<dbReference type="PATRIC" id="fig|294.132.peg.4791"/>
<evidence type="ECO:0000256" key="1">
    <source>
        <dbReference type="ARBA" id="ARBA00001946"/>
    </source>
</evidence>
<evidence type="ECO:0000313" key="6">
    <source>
        <dbReference type="Proteomes" id="UP000033588"/>
    </source>
</evidence>
<dbReference type="Pfam" id="PF00293">
    <property type="entry name" value="NUDIX"/>
    <property type="match status" value="1"/>
</dbReference>
<dbReference type="CDD" id="cd04667">
    <property type="entry name" value="NUDIX_Hydrolase"/>
    <property type="match status" value="1"/>
</dbReference>
<feature type="domain" description="Nudix hydrolase" evidence="4">
    <location>
        <begin position="1"/>
        <end position="117"/>
    </location>
</feature>
<dbReference type="EMBL" id="LACC01000040">
    <property type="protein sequence ID" value="KJZ38511.1"/>
    <property type="molecule type" value="Genomic_DNA"/>
</dbReference>
<keyword evidence="2 3" id="KW-0378">Hydrolase</keyword>
<comment type="caution">
    <text evidence="5">The sequence shown here is derived from an EMBL/GenBank/DDBJ whole genome shotgun (WGS) entry which is preliminary data.</text>
</comment>
<organism evidence="5 6">
    <name type="scientific">Pseudomonas fluorescens</name>
    <dbReference type="NCBI Taxonomy" id="294"/>
    <lineage>
        <taxon>Bacteria</taxon>
        <taxon>Pseudomonadati</taxon>
        <taxon>Pseudomonadota</taxon>
        <taxon>Gammaproteobacteria</taxon>
        <taxon>Pseudomonadales</taxon>
        <taxon>Pseudomonadaceae</taxon>
        <taxon>Pseudomonas</taxon>
    </lineage>
</organism>
<dbReference type="SUPFAM" id="SSF55811">
    <property type="entry name" value="Nudix"/>
    <property type="match status" value="1"/>
</dbReference>
<dbReference type="OrthoDB" id="9791228at2"/>
<evidence type="ECO:0000313" key="5">
    <source>
        <dbReference type="EMBL" id="KJZ38511.1"/>
    </source>
</evidence>
<dbReference type="PANTHER" id="PTHR43046">
    <property type="entry name" value="GDP-MANNOSE MANNOSYL HYDROLASE"/>
    <property type="match status" value="1"/>
</dbReference>
<reference evidence="5 6" key="1">
    <citation type="submission" date="2015-03" db="EMBL/GenBank/DDBJ databases">
        <title>Comparative genomics of Pseudomonas insights into diversity of traits involved in vanlence and defense.</title>
        <authorList>
            <person name="Qin Y."/>
        </authorList>
    </citation>
    <scope>NUCLEOTIDE SEQUENCE [LARGE SCALE GENOMIC DNA]</scope>
    <source>
        <strain evidence="5 6">C8</strain>
    </source>
</reference>
<sequence length="120" mass="13638">MKVRATIICEQERHVLLVRKPGGRWTLPGGKLEWGESAADAAVRELLEETGLRVDELMYVQELESDGTRHHVFEVSVLNLEQLRPLNEISDCIWHPLDAVHNLNISAAMRSIVGTFVRRL</sequence>
<dbReference type="RefSeq" id="WP_046043502.1">
    <property type="nucleotide sequence ID" value="NZ_LACC01000040.1"/>
</dbReference>
<dbReference type="Proteomes" id="UP000033588">
    <property type="component" value="Unassembled WGS sequence"/>
</dbReference>
<protein>
    <submittedName>
        <fullName evidence="5">NUDIX hydrolase</fullName>
    </submittedName>
</protein>
<dbReference type="AlphaFoldDB" id="A0A0F4T218"/>
<dbReference type="PRINTS" id="PR00502">
    <property type="entry name" value="NUDIXFAMILY"/>
</dbReference>
<dbReference type="InterPro" id="IPR015797">
    <property type="entry name" value="NUDIX_hydrolase-like_dom_sf"/>
</dbReference>
<dbReference type="PROSITE" id="PS00893">
    <property type="entry name" value="NUDIX_BOX"/>
    <property type="match status" value="1"/>
</dbReference>
<name>A0A0F4T218_PSEFL</name>
<evidence type="ECO:0000256" key="2">
    <source>
        <dbReference type="ARBA" id="ARBA00022801"/>
    </source>
</evidence>
<proteinExistence type="inferred from homology"/>
<dbReference type="Gene3D" id="3.90.79.10">
    <property type="entry name" value="Nucleoside Triphosphate Pyrophosphohydrolase"/>
    <property type="match status" value="1"/>
</dbReference>
<dbReference type="PROSITE" id="PS51462">
    <property type="entry name" value="NUDIX"/>
    <property type="match status" value="1"/>
</dbReference>
<dbReference type="InterPro" id="IPR020084">
    <property type="entry name" value="NUDIX_hydrolase_CS"/>
</dbReference>
<gene>
    <name evidence="5" type="ORF">VC35_26075</name>
</gene>
<comment type="cofactor">
    <cofactor evidence="1">
        <name>Mg(2+)</name>
        <dbReference type="ChEBI" id="CHEBI:18420"/>
    </cofactor>
</comment>
<dbReference type="InterPro" id="IPR020476">
    <property type="entry name" value="Nudix_hydrolase"/>
</dbReference>
<evidence type="ECO:0000256" key="3">
    <source>
        <dbReference type="RuleBase" id="RU003476"/>
    </source>
</evidence>
<dbReference type="GO" id="GO:0016787">
    <property type="term" value="F:hydrolase activity"/>
    <property type="evidence" value="ECO:0007669"/>
    <property type="project" value="UniProtKB-KW"/>
</dbReference>
<accession>A0A0F4T218</accession>
<comment type="similarity">
    <text evidence="3">Belongs to the Nudix hydrolase family.</text>
</comment>
<dbReference type="PANTHER" id="PTHR43046:SF16">
    <property type="entry name" value="ADP-RIBOSE PYROPHOSPHATASE YJHB-RELATED"/>
    <property type="match status" value="1"/>
</dbReference>
<evidence type="ECO:0000259" key="4">
    <source>
        <dbReference type="PROSITE" id="PS51462"/>
    </source>
</evidence>